<keyword evidence="3 11" id="KW-0547">Nucleotide-binding</keyword>
<keyword evidence="7 11" id="KW-0464">Manganese</keyword>
<keyword evidence="4 11" id="KW-0378">Hydrolase</keyword>
<evidence type="ECO:0000259" key="12">
    <source>
        <dbReference type="Pfam" id="PF01931"/>
    </source>
</evidence>
<dbReference type="InterPro" id="IPR002786">
    <property type="entry name" value="Non_canon_purine_NTPase"/>
</dbReference>
<evidence type="ECO:0000256" key="11">
    <source>
        <dbReference type="HAMAP-Rule" id="MF_00648"/>
    </source>
</evidence>
<dbReference type="EC" id="3.6.1.73" evidence="11"/>
<gene>
    <name evidence="13" type="primary">yjjX</name>
    <name evidence="13" type="ORF">CYL18_13090</name>
</gene>
<dbReference type="InterPro" id="IPR029001">
    <property type="entry name" value="ITPase-like_fam"/>
</dbReference>
<comment type="function">
    <text evidence="11">Phosphatase that hydrolyzes non-canonical purine nucleotides such as XTP and ITP to their respective diphosphate derivatives. Probably excludes non-canonical purines from DNA/RNA precursor pool, thus preventing their incorporation into DNA/RNA and avoiding chromosomal lesions.</text>
</comment>
<protein>
    <recommendedName>
        <fullName evidence="11">Probable inosine/xanthosine triphosphatase</fullName>
        <shortName evidence="11">ITPase/XTPase</shortName>
        <ecNumber evidence="11">3.6.1.73</ecNumber>
    </recommendedName>
    <alternativeName>
        <fullName evidence="11">Non-canonical purine NTP phosphatase</fullName>
    </alternativeName>
    <alternativeName>
        <fullName evidence="11">Non-standard purine NTP phosphatase</fullName>
    </alternativeName>
    <alternativeName>
        <fullName evidence="11">Nucleoside-triphosphate phosphatase</fullName>
        <shortName evidence="11">NTPase</shortName>
    </alternativeName>
</protein>
<dbReference type="InterPro" id="IPR050299">
    <property type="entry name" value="YjjX_NTPase"/>
</dbReference>
<dbReference type="RefSeq" id="WP_104850094.1">
    <property type="nucleotide sequence ID" value="NZ_PKOZ01000008.1"/>
</dbReference>
<comment type="catalytic activity">
    <reaction evidence="9 11">
        <text>XTP + H2O = XDP + phosphate + H(+)</text>
        <dbReference type="Rhea" id="RHEA:28406"/>
        <dbReference type="ChEBI" id="CHEBI:15377"/>
        <dbReference type="ChEBI" id="CHEBI:15378"/>
        <dbReference type="ChEBI" id="CHEBI:43474"/>
        <dbReference type="ChEBI" id="CHEBI:59884"/>
        <dbReference type="ChEBI" id="CHEBI:61314"/>
        <dbReference type="EC" id="3.6.1.73"/>
    </reaction>
</comment>
<evidence type="ECO:0000313" key="13">
    <source>
        <dbReference type="EMBL" id="PQD94714.1"/>
    </source>
</evidence>
<keyword evidence="2 11" id="KW-0479">Metal-binding</keyword>
<sequence>MKIAIGTKNPAKVKAANLATKELGGELLSVNVPSGVSEQPFSDEETMDGALNRARNALKETGADLGIGLEGGVVRTPYGLFICNWGALVTKAGESFIAGGARIKLPEEVAQELFGGRELGPVMDEYTKKQDIRKSEGAVGIFSNGRITRDRMFEHVMELLIGQYEYSKRA</sequence>
<dbReference type="SUPFAM" id="SSF52972">
    <property type="entry name" value="ITPase-like"/>
    <property type="match status" value="1"/>
</dbReference>
<dbReference type="GO" id="GO:0103023">
    <property type="term" value="F:ITPase activity"/>
    <property type="evidence" value="ECO:0007669"/>
    <property type="project" value="UniProtKB-EC"/>
</dbReference>
<dbReference type="InterPro" id="IPR026533">
    <property type="entry name" value="NTPase/PRRC1"/>
</dbReference>
<evidence type="ECO:0000256" key="3">
    <source>
        <dbReference type="ARBA" id="ARBA00022741"/>
    </source>
</evidence>
<evidence type="ECO:0000256" key="1">
    <source>
        <dbReference type="ARBA" id="ARBA00001936"/>
    </source>
</evidence>
<dbReference type="NCBIfam" id="NF002850">
    <property type="entry name" value="PRK03114.1"/>
    <property type="match status" value="1"/>
</dbReference>
<dbReference type="FunFam" id="3.90.950.10:FF:000002">
    <property type="entry name" value="Inosine/xanthosine triphosphatase"/>
    <property type="match status" value="1"/>
</dbReference>
<evidence type="ECO:0000256" key="2">
    <source>
        <dbReference type="ARBA" id="ARBA00022723"/>
    </source>
</evidence>
<organism evidence="13 14">
    <name type="scientific">Pradoshia eiseniae</name>
    <dbReference type="NCBI Taxonomy" id="2064768"/>
    <lineage>
        <taxon>Bacteria</taxon>
        <taxon>Bacillati</taxon>
        <taxon>Bacillota</taxon>
        <taxon>Bacilli</taxon>
        <taxon>Bacillales</taxon>
        <taxon>Bacillaceae</taxon>
        <taxon>Pradoshia</taxon>
    </lineage>
</organism>
<dbReference type="Pfam" id="PF01931">
    <property type="entry name" value="NTPase_I-T"/>
    <property type="match status" value="1"/>
</dbReference>
<dbReference type="PANTHER" id="PTHR34699">
    <property type="match status" value="1"/>
</dbReference>
<accession>A0A2S7MY37</accession>
<comment type="caution">
    <text evidence="11">Lacks conserved residue(s) required for the propagation of feature annotation.</text>
</comment>
<feature type="domain" description="Non-canonical purine NTP phosphatase/PRRC1" evidence="12">
    <location>
        <begin position="6"/>
        <end position="157"/>
    </location>
</feature>
<dbReference type="GO" id="GO:0000166">
    <property type="term" value="F:nucleotide binding"/>
    <property type="evidence" value="ECO:0007669"/>
    <property type="project" value="UniProtKB-KW"/>
</dbReference>
<evidence type="ECO:0000313" key="14">
    <source>
        <dbReference type="Proteomes" id="UP000239663"/>
    </source>
</evidence>
<comment type="caution">
    <text evidence="13">The sequence shown here is derived from an EMBL/GenBank/DDBJ whole genome shotgun (WGS) entry which is preliminary data.</text>
</comment>
<evidence type="ECO:0000256" key="5">
    <source>
        <dbReference type="ARBA" id="ARBA00022842"/>
    </source>
</evidence>
<evidence type="ECO:0000256" key="4">
    <source>
        <dbReference type="ARBA" id="ARBA00022801"/>
    </source>
</evidence>
<dbReference type="GO" id="GO:0046872">
    <property type="term" value="F:metal ion binding"/>
    <property type="evidence" value="ECO:0007669"/>
    <property type="project" value="UniProtKB-KW"/>
</dbReference>
<keyword evidence="6 11" id="KW-0546">Nucleotide metabolism</keyword>
<evidence type="ECO:0000256" key="8">
    <source>
        <dbReference type="ARBA" id="ARBA00048174"/>
    </source>
</evidence>
<dbReference type="EMBL" id="PKOZ01000008">
    <property type="protein sequence ID" value="PQD94714.1"/>
    <property type="molecule type" value="Genomic_DNA"/>
</dbReference>
<evidence type="ECO:0000256" key="7">
    <source>
        <dbReference type="ARBA" id="ARBA00023211"/>
    </source>
</evidence>
<evidence type="ECO:0000256" key="6">
    <source>
        <dbReference type="ARBA" id="ARBA00023080"/>
    </source>
</evidence>
<dbReference type="AlphaFoldDB" id="A0A2S7MY37"/>
<keyword evidence="14" id="KW-1185">Reference proteome</keyword>
<comment type="similarity">
    <text evidence="10 11">Belongs to the YjjX NTPase family.</text>
</comment>
<keyword evidence="5 11" id="KW-0460">Magnesium</keyword>
<comment type="subunit">
    <text evidence="11">Homodimer.</text>
</comment>
<dbReference type="GO" id="GO:0009117">
    <property type="term" value="P:nucleotide metabolic process"/>
    <property type="evidence" value="ECO:0007669"/>
    <property type="project" value="UniProtKB-KW"/>
</dbReference>
<dbReference type="Proteomes" id="UP000239663">
    <property type="component" value="Unassembled WGS sequence"/>
</dbReference>
<dbReference type="HAMAP" id="MF_00648">
    <property type="entry name" value="Non_canon_purine_NTPase_YjjX"/>
    <property type="match status" value="1"/>
</dbReference>
<evidence type="ECO:0000256" key="10">
    <source>
        <dbReference type="ARBA" id="ARBA00060855"/>
    </source>
</evidence>
<dbReference type="OrthoDB" id="164951at2"/>
<name>A0A2S7MY37_9BACI</name>
<proteinExistence type="inferred from homology"/>
<dbReference type="Gene3D" id="3.90.950.10">
    <property type="match status" value="1"/>
</dbReference>
<reference evidence="13 14" key="1">
    <citation type="submission" date="2017-12" db="EMBL/GenBank/DDBJ databases">
        <title>Taxonomic description and draft genome of Pradoshia cofamensis Gen. nov., sp. nov., a thermotolerant bacillale isolated from anterior gut of earthworm Eisenia fetida.</title>
        <authorList>
            <person name="Saha T."/>
            <person name="Chakraborty R."/>
        </authorList>
    </citation>
    <scope>NUCLEOTIDE SEQUENCE [LARGE SCALE GENOMIC DNA]</scope>
    <source>
        <strain evidence="13 14">EAG3</strain>
    </source>
</reference>
<evidence type="ECO:0000256" key="9">
    <source>
        <dbReference type="ARBA" id="ARBA00048781"/>
    </source>
</evidence>
<dbReference type="PANTHER" id="PTHR34699:SF2">
    <property type="entry name" value="NON-CANONICAL PURINE NTP PHOSPHATASE_PRRC1 DOMAIN-CONTAINING PROTEIN"/>
    <property type="match status" value="1"/>
</dbReference>
<comment type="catalytic activity">
    <reaction evidence="8 11">
        <text>ITP + H2O = IDP + phosphate + H(+)</text>
        <dbReference type="Rhea" id="RHEA:28330"/>
        <dbReference type="ChEBI" id="CHEBI:15377"/>
        <dbReference type="ChEBI" id="CHEBI:15378"/>
        <dbReference type="ChEBI" id="CHEBI:43474"/>
        <dbReference type="ChEBI" id="CHEBI:58280"/>
        <dbReference type="ChEBI" id="CHEBI:61402"/>
        <dbReference type="EC" id="3.6.1.73"/>
    </reaction>
</comment>
<comment type="cofactor">
    <cofactor evidence="1">
        <name>Mn(2+)</name>
        <dbReference type="ChEBI" id="CHEBI:29035"/>
    </cofactor>
</comment>
<comment type="cofactor">
    <cofactor evidence="11">
        <name>Mg(2+)</name>
        <dbReference type="ChEBI" id="CHEBI:18420"/>
    </cofactor>
    <cofactor evidence="11">
        <name>Mn(2+)</name>
        <dbReference type="ChEBI" id="CHEBI:29035"/>
    </cofactor>
    <text evidence="11">Binds 1 divalent metal cation per subunit; can use either Mg(2+) or Mn(2+).</text>
</comment>